<evidence type="ECO:0000256" key="2">
    <source>
        <dbReference type="SAM" id="Phobius"/>
    </source>
</evidence>
<keyword evidence="2" id="KW-1133">Transmembrane helix</keyword>
<accession>A0A9W9RXV7</accession>
<name>A0A9W9RXV7_9EURO</name>
<gene>
    <name evidence="3" type="ORF">N7517_008764</name>
</gene>
<dbReference type="AlphaFoldDB" id="A0A9W9RXV7"/>
<sequence length="80" mass="7749">MLYHQSDLEAAAATSGYTSASSTGTETGTGTASSEATGTAASTSNPAYRIGGRASTLDGFGALMGSLAVAVALGVTMIIL</sequence>
<dbReference type="RefSeq" id="XP_056577344.1">
    <property type="nucleotide sequence ID" value="XM_056726493.1"/>
</dbReference>
<evidence type="ECO:0000256" key="1">
    <source>
        <dbReference type="SAM" id="MobiDB-lite"/>
    </source>
</evidence>
<keyword evidence="4" id="KW-1185">Reference proteome</keyword>
<organism evidence="3 4">
    <name type="scientific">Penicillium concentricum</name>
    <dbReference type="NCBI Taxonomy" id="293559"/>
    <lineage>
        <taxon>Eukaryota</taxon>
        <taxon>Fungi</taxon>
        <taxon>Dikarya</taxon>
        <taxon>Ascomycota</taxon>
        <taxon>Pezizomycotina</taxon>
        <taxon>Eurotiomycetes</taxon>
        <taxon>Eurotiomycetidae</taxon>
        <taxon>Eurotiales</taxon>
        <taxon>Aspergillaceae</taxon>
        <taxon>Penicillium</taxon>
    </lineage>
</organism>
<evidence type="ECO:0000313" key="4">
    <source>
        <dbReference type="Proteomes" id="UP001147752"/>
    </source>
</evidence>
<comment type="caution">
    <text evidence="3">The sequence shown here is derived from an EMBL/GenBank/DDBJ whole genome shotgun (WGS) entry which is preliminary data.</text>
</comment>
<keyword evidence="2" id="KW-0812">Transmembrane</keyword>
<feature type="transmembrane region" description="Helical" evidence="2">
    <location>
        <begin position="59"/>
        <end position="79"/>
    </location>
</feature>
<feature type="region of interest" description="Disordered" evidence="1">
    <location>
        <begin position="13"/>
        <end position="50"/>
    </location>
</feature>
<feature type="compositionally biased region" description="Low complexity" evidence="1">
    <location>
        <begin position="13"/>
        <end position="44"/>
    </location>
</feature>
<reference evidence="3" key="1">
    <citation type="submission" date="2022-12" db="EMBL/GenBank/DDBJ databases">
        <authorList>
            <person name="Petersen C."/>
        </authorList>
    </citation>
    <scope>NUCLEOTIDE SEQUENCE</scope>
    <source>
        <strain evidence="3">IBT 3081</strain>
    </source>
</reference>
<reference evidence="3" key="2">
    <citation type="journal article" date="2023" name="IMA Fungus">
        <title>Comparative genomic study of the Penicillium genus elucidates a diverse pangenome and 15 lateral gene transfer events.</title>
        <authorList>
            <person name="Petersen C."/>
            <person name="Sorensen T."/>
            <person name="Nielsen M.R."/>
            <person name="Sondergaard T.E."/>
            <person name="Sorensen J.L."/>
            <person name="Fitzpatrick D.A."/>
            <person name="Frisvad J.C."/>
            <person name="Nielsen K.L."/>
        </authorList>
    </citation>
    <scope>NUCLEOTIDE SEQUENCE</scope>
    <source>
        <strain evidence="3">IBT 3081</strain>
    </source>
</reference>
<proteinExistence type="predicted"/>
<dbReference type="GeneID" id="81465676"/>
<protein>
    <submittedName>
        <fullName evidence="3">Uncharacterized protein</fullName>
    </submittedName>
</protein>
<dbReference type="Proteomes" id="UP001147752">
    <property type="component" value="Unassembled WGS sequence"/>
</dbReference>
<evidence type="ECO:0000313" key="3">
    <source>
        <dbReference type="EMBL" id="KAJ5365878.1"/>
    </source>
</evidence>
<keyword evidence="2" id="KW-0472">Membrane</keyword>
<dbReference type="EMBL" id="JAPZBT010000003">
    <property type="protein sequence ID" value="KAJ5365878.1"/>
    <property type="molecule type" value="Genomic_DNA"/>
</dbReference>